<organism evidence="1 2">
    <name type="scientific">[Clostridium] hylemonae DSM 15053</name>
    <dbReference type="NCBI Taxonomy" id="553973"/>
    <lineage>
        <taxon>Bacteria</taxon>
        <taxon>Bacillati</taxon>
        <taxon>Bacillota</taxon>
        <taxon>Clostridia</taxon>
        <taxon>Lachnospirales</taxon>
        <taxon>Lachnospiraceae</taxon>
    </lineage>
</organism>
<dbReference type="Proteomes" id="UP000004893">
    <property type="component" value="Unassembled WGS sequence"/>
</dbReference>
<proteinExistence type="predicted"/>
<name>C0C2K7_9FIRM</name>
<dbReference type="EMBL" id="ABYI02000023">
    <property type="protein sequence ID" value="EEG73631.1"/>
    <property type="molecule type" value="Genomic_DNA"/>
</dbReference>
<evidence type="ECO:0000313" key="2">
    <source>
        <dbReference type="Proteomes" id="UP000004893"/>
    </source>
</evidence>
<dbReference type="STRING" id="553973.CLOHYLEM_06313"/>
<sequence length="45" mass="5291">MNWGRGIFKNPPSPIQNTLSPICRWLKSHFFHILITKCPYFSSNL</sequence>
<reference evidence="1" key="1">
    <citation type="submission" date="2009-02" db="EMBL/GenBank/DDBJ databases">
        <authorList>
            <person name="Fulton L."/>
            <person name="Clifton S."/>
            <person name="Fulton B."/>
            <person name="Xu J."/>
            <person name="Minx P."/>
            <person name="Pepin K.H."/>
            <person name="Johnson M."/>
            <person name="Bhonagiri V."/>
            <person name="Nash W.E."/>
            <person name="Mardis E.R."/>
            <person name="Wilson R.K."/>
        </authorList>
    </citation>
    <scope>NUCLEOTIDE SEQUENCE [LARGE SCALE GENOMIC DNA]</scope>
    <source>
        <strain evidence="1">DSM 15053</strain>
    </source>
</reference>
<gene>
    <name evidence="1" type="ORF">CLOHYLEM_06313</name>
</gene>
<comment type="caution">
    <text evidence="1">The sequence shown here is derived from an EMBL/GenBank/DDBJ whole genome shotgun (WGS) entry which is preliminary data.</text>
</comment>
<dbReference type="AlphaFoldDB" id="C0C2K7"/>
<evidence type="ECO:0000313" key="1">
    <source>
        <dbReference type="EMBL" id="EEG73631.1"/>
    </source>
</evidence>
<protein>
    <submittedName>
        <fullName evidence="1">Uncharacterized protein</fullName>
    </submittedName>
</protein>
<keyword evidence="2" id="KW-1185">Reference proteome</keyword>
<dbReference type="HOGENOM" id="CLU_3198084_0_0_9"/>
<accession>C0C2K7</accession>
<reference evidence="1" key="2">
    <citation type="submission" date="2013-06" db="EMBL/GenBank/DDBJ databases">
        <title>Draft genome sequence of Clostridium hylemonae (DSM 15053).</title>
        <authorList>
            <person name="Sudarsanam P."/>
            <person name="Ley R."/>
            <person name="Guruge J."/>
            <person name="Turnbaugh P.J."/>
            <person name="Mahowald M."/>
            <person name="Liep D."/>
            <person name="Gordon J."/>
        </authorList>
    </citation>
    <scope>NUCLEOTIDE SEQUENCE</scope>
    <source>
        <strain evidence="1">DSM 15053</strain>
    </source>
</reference>